<dbReference type="Proteomes" id="UP000683583">
    <property type="component" value="Chromosome"/>
</dbReference>
<feature type="transmembrane region" description="Helical" evidence="1">
    <location>
        <begin position="22"/>
        <end position="40"/>
    </location>
</feature>
<evidence type="ECO:0000313" key="2">
    <source>
        <dbReference type="EMBL" id="QXA48626.1"/>
    </source>
</evidence>
<evidence type="ECO:0008006" key="4">
    <source>
        <dbReference type="Google" id="ProtNLM"/>
    </source>
</evidence>
<proteinExistence type="predicted"/>
<keyword evidence="1" id="KW-0472">Membrane</keyword>
<evidence type="ECO:0000256" key="1">
    <source>
        <dbReference type="SAM" id="Phobius"/>
    </source>
</evidence>
<evidence type="ECO:0000313" key="3">
    <source>
        <dbReference type="Proteomes" id="UP000683583"/>
    </source>
</evidence>
<dbReference type="RefSeq" id="WP_088209457.1">
    <property type="nucleotide sequence ID" value="NZ_CP077290.1"/>
</dbReference>
<keyword evidence="3" id="KW-1185">Reference proteome</keyword>
<reference evidence="2 3" key="1">
    <citation type="submission" date="2021-06" db="EMBL/GenBank/DDBJ databases">
        <title>FDA dAtabase for Regulatory Grade micrObial Sequences (FDA-ARGOS): Supporting development and validation of Infectious Disease Dx tests.</title>
        <authorList>
            <person name="Sproer C."/>
            <person name="Gronow S."/>
            <person name="Severitt S."/>
            <person name="Schroder I."/>
            <person name="Tallon L."/>
            <person name="Sadzewicz L."/>
            <person name="Zhao X."/>
            <person name="Boylan J."/>
            <person name="Ott S."/>
            <person name="Bowen H."/>
            <person name="Vavikolanu K."/>
            <person name="Mehta A."/>
            <person name="Aluvathingal J."/>
            <person name="Nadendla S."/>
            <person name="Lowell S."/>
            <person name="Myers T."/>
            <person name="Yan Y."/>
        </authorList>
    </citation>
    <scope>NUCLEOTIDE SEQUENCE [LARGE SCALE GENOMIC DNA]</scope>
    <source>
        <strain evidence="2 3">FDAARGOS 1428</strain>
    </source>
</reference>
<accession>A0ABX8KID4</accession>
<name>A0ABX8KID4_9ENTR</name>
<gene>
    <name evidence="2" type="ORF">I6L58_18205</name>
</gene>
<keyword evidence="1" id="KW-0812">Transmembrane</keyword>
<sequence>MQWPVPDIPVKHPVSRPVNKKWGGMLFLMVITGGALLVFVGRATSYGEVILYGALPAFLIWLCFYGIIWHRYEQSVNNALLWNKESERIKIYWQNWCMQQWGIVSNVVLTPEKEGVSALLGDYADIPAYPCKPRPLYVTLIGLYNRLKYIDIHSERQCPGYRHFLFSIQILLPDMRMQHSVSKAVYEQWDLYPEYINSVDDVQSEAESKGLILLLCIQDWFTDNNKKHSEFISAQIITSVSFASEHKLPIIAGVGRVLSSDSLSEGLDILCEYSRLTDIRLRHVWLTGTDGDDRVNIIQYAADLPWELPAKLPCHLLDHTFGPSGPLSFPVSVALMVDAAVNTGEIQLIISCQKGKGYSFCLVAQELFL</sequence>
<dbReference type="EMBL" id="CP077290">
    <property type="protein sequence ID" value="QXA48626.1"/>
    <property type="molecule type" value="Genomic_DNA"/>
</dbReference>
<organism evidence="2 3">
    <name type="scientific">Enterobacter cancerogenus</name>
    <dbReference type="NCBI Taxonomy" id="69218"/>
    <lineage>
        <taxon>Bacteria</taxon>
        <taxon>Pseudomonadati</taxon>
        <taxon>Pseudomonadota</taxon>
        <taxon>Gammaproteobacteria</taxon>
        <taxon>Enterobacterales</taxon>
        <taxon>Enterobacteriaceae</taxon>
        <taxon>Enterobacter</taxon>
        <taxon>Enterobacter cloacae complex</taxon>
    </lineage>
</organism>
<keyword evidence="1" id="KW-1133">Transmembrane helix</keyword>
<protein>
    <recommendedName>
        <fullName evidence="4">Type VI secretion protein</fullName>
    </recommendedName>
</protein>
<feature type="transmembrane region" description="Helical" evidence="1">
    <location>
        <begin position="49"/>
        <end position="69"/>
    </location>
</feature>